<evidence type="ECO:0000259" key="3">
    <source>
        <dbReference type="PROSITE" id="PS51004"/>
    </source>
</evidence>
<dbReference type="GO" id="GO:0071526">
    <property type="term" value="P:semaphorin-plexin signaling pathway"/>
    <property type="evidence" value="ECO:0007669"/>
    <property type="project" value="TreeGrafter"/>
</dbReference>
<comment type="caution">
    <text evidence="4">The sequence shown here is derived from an EMBL/GenBank/DDBJ whole genome shotgun (WGS) entry which is preliminary data.</text>
</comment>
<dbReference type="InterPro" id="IPR015943">
    <property type="entry name" value="WD40/YVTN_repeat-like_dom_sf"/>
</dbReference>
<name>A0A8T2MS36_9TELE</name>
<dbReference type="OrthoDB" id="9988752at2759"/>
<dbReference type="GO" id="GO:0030335">
    <property type="term" value="P:positive regulation of cell migration"/>
    <property type="evidence" value="ECO:0007669"/>
    <property type="project" value="TreeGrafter"/>
</dbReference>
<feature type="domain" description="Sema" evidence="3">
    <location>
        <begin position="1"/>
        <end position="161"/>
    </location>
</feature>
<dbReference type="SUPFAM" id="SSF101912">
    <property type="entry name" value="Sema domain"/>
    <property type="match status" value="1"/>
</dbReference>
<dbReference type="GO" id="GO:0030215">
    <property type="term" value="F:semaphorin receptor binding"/>
    <property type="evidence" value="ECO:0007669"/>
    <property type="project" value="InterPro"/>
</dbReference>
<evidence type="ECO:0000256" key="1">
    <source>
        <dbReference type="ARBA" id="ARBA00023180"/>
    </source>
</evidence>
<evidence type="ECO:0000256" key="2">
    <source>
        <dbReference type="PROSITE-ProRule" id="PRU00352"/>
    </source>
</evidence>
<evidence type="ECO:0000313" key="5">
    <source>
        <dbReference type="Proteomes" id="UP000824540"/>
    </source>
</evidence>
<dbReference type="PANTHER" id="PTHR11036">
    <property type="entry name" value="SEMAPHORIN"/>
    <property type="match status" value="1"/>
</dbReference>
<sequence>MLLIGIKEALESQLNRCGALDALLLFSVSFLGEMKPGAVGFVWLCLIACSRTASVEGSTEEEQRQICQAKGKSEADCHNYILVLDFMSDSRIYVCGTYAFDPHCAFISREGFSLELEEDGSVRVETGKGRCPFDPREQHTAVMAGTAPSHRHTYISRTTPH</sequence>
<dbReference type="GO" id="GO:0005886">
    <property type="term" value="C:plasma membrane"/>
    <property type="evidence" value="ECO:0007669"/>
    <property type="project" value="TreeGrafter"/>
</dbReference>
<dbReference type="InterPro" id="IPR036352">
    <property type="entry name" value="Semap_dom_sf"/>
</dbReference>
<dbReference type="InterPro" id="IPR001627">
    <property type="entry name" value="Semap_dom"/>
</dbReference>
<proteinExistence type="predicted"/>
<feature type="non-terminal residue" evidence="4">
    <location>
        <position position="1"/>
    </location>
</feature>
<dbReference type="GO" id="GO:0007411">
    <property type="term" value="P:axon guidance"/>
    <property type="evidence" value="ECO:0007669"/>
    <property type="project" value="TreeGrafter"/>
</dbReference>
<dbReference type="PANTHER" id="PTHR11036:SF72">
    <property type="entry name" value="SEMAPHORIN-4F"/>
    <property type="match status" value="1"/>
</dbReference>
<dbReference type="InterPro" id="IPR027231">
    <property type="entry name" value="Semaphorin"/>
</dbReference>
<dbReference type="GO" id="GO:0045499">
    <property type="term" value="F:chemorepellent activity"/>
    <property type="evidence" value="ECO:0007669"/>
    <property type="project" value="TreeGrafter"/>
</dbReference>
<dbReference type="GO" id="GO:0001755">
    <property type="term" value="P:neural crest cell migration"/>
    <property type="evidence" value="ECO:0007669"/>
    <property type="project" value="TreeGrafter"/>
</dbReference>
<evidence type="ECO:0000313" key="4">
    <source>
        <dbReference type="EMBL" id="KAG9330386.1"/>
    </source>
</evidence>
<accession>A0A8T2MS36</accession>
<dbReference type="PROSITE" id="PS51004">
    <property type="entry name" value="SEMA"/>
    <property type="match status" value="1"/>
</dbReference>
<protein>
    <recommendedName>
        <fullName evidence="3">Sema domain-containing protein</fullName>
    </recommendedName>
</protein>
<dbReference type="Gene3D" id="2.130.10.10">
    <property type="entry name" value="YVTN repeat-like/Quinoprotein amine dehydrogenase"/>
    <property type="match status" value="1"/>
</dbReference>
<keyword evidence="5" id="KW-1185">Reference proteome</keyword>
<gene>
    <name evidence="4" type="ORF">JZ751_025537</name>
</gene>
<comment type="caution">
    <text evidence="2">Lacks conserved residue(s) required for the propagation of feature annotation.</text>
</comment>
<dbReference type="EMBL" id="JAFBMS010000626">
    <property type="protein sequence ID" value="KAG9330386.1"/>
    <property type="molecule type" value="Genomic_DNA"/>
</dbReference>
<keyword evidence="1" id="KW-0325">Glycoprotein</keyword>
<organism evidence="4 5">
    <name type="scientific">Albula glossodonta</name>
    <name type="common">roundjaw bonefish</name>
    <dbReference type="NCBI Taxonomy" id="121402"/>
    <lineage>
        <taxon>Eukaryota</taxon>
        <taxon>Metazoa</taxon>
        <taxon>Chordata</taxon>
        <taxon>Craniata</taxon>
        <taxon>Vertebrata</taxon>
        <taxon>Euteleostomi</taxon>
        <taxon>Actinopterygii</taxon>
        <taxon>Neopterygii</taxon>
        <taxon>Teleostei</taxon>
        <taxon>Albuliformes</taxon>
        <taxon>Albulidae</taxon>
        <taxon>Albula</taxon>
    </lineage>
</organism>
<dbReference type="Proteomes" id="UP000824540">
    <property type="component" value="Unassembled WGS sequence"/>
</dbReference>
<reference evidence="4" key="1">
    <citation type="thesis" date="2021" institute="BYU ScholarsArchive" country="Provo, UT, USA">
        <title>Applications of and Algorithms for Genome Assembly and Genomic Analyses with an Emphasis on Marine Teleosts.</title>
        <authorList>
            <person name="Pickett B.D."/>
        </authorList>
    </citation>
    <scope>NUCLEOTIDE SEQUENCE</scope>
    <source>
        <strain evidence="4">HI-2016</strain>
    </source>
</reference>
<dbReference type="AlphaFoldDB" id="A0A8T2MS36"/>